<dbReference type="RefSeq" id="WP_207690986.1">
    <property type="nucleotide sequence ID" value="NZ_CP061799.1"/>
</dbReference>
<evidence type="ECO:0000256" key="2">
    <source>
        <dbReference type="ARBA" id="ARBA00022722"/>
    </source>
</evidence>
<gene>
    <name evidence="5" type="ORF">dnl_14690</name>
</gene>
<dbReference type="GO" id="GO:0110001">
    <property type="term" value="C:toxin-antitoxin complex"/>
    <property type="evidence" value="ECO:0007669"/>
    <property type="project" value="InterPro"/>
</dbReference>
<keyword evidence="2" id="KW-0540">Nuclease</keyword>
<keyword evidence="6" id="KW-1185">Reference proteome</keyword>
<dbReference type="Gene3D" id="1.20.120.580">
    <property type="entry name" value="bsu32300-like"/>
    <property type="match status" value="1"/>
</dbReference>
<evidence type="ECO:0000313" key="6">
    <source>
        <dbReference type="Proteomes" id="UP000663720"/>
    </source>
</evidence>
<evidence type="ECO:0000256" key="3">
    <source>
        <dbReference type="ARBA" id="ARBA00022801"/>
    </source>
</evidence>
<keyword evidence="3" id="KW-0378">Hydrolase</keyword>
<dbReference type="PANTHER" id="PTHR33397:SF3">
    <property type="entry name" value="MRNA NUCLEASE HEPT"/>
    <property type="match status" value="1"/>
</dbReference>
<dbReference type="InterPro" id="IPR008201">
    <property type="entry name" value="HepT-like"/>
</dbReference>
<dbReference type="PANTHER" id="PTHR33397">
    <property type="entry name" value="UPF0331 PROTEIN YUTE"/>
    <property type="match status" value="1"/>
</dbReference>
<evidence type="ECO:0000313" key="5">
    <source>
        <dbReference type="EMBL" id="QTA79214.1"/>
    </source>
</evidence>
<dbReference type="Pfam" id="PF01934">
    <property type="entry name" value="HepT-like"/>
    <property type="match status" value="1"/>
</dbReference>
<keyword evidence="1" id="KW-1277">Toxin-antitoxin system</keyword>
<evidence type="ECO:0000256" key="1">
    <source>
        <dbReference type="ARBA" id="ARBA00022649"/>
    </source>
</evidence>
<dbReference type="InterPro" id="IPR037038">
    <property type="entry name" value="HepT-like_sf"/>
</dbReference>
<dbReference type="InterPro" id="IPR052379">
    <property type="entry name" value="Type_VII_TA_RNase"/>
</dbReference>
<name>A0A975GFI7_9BACT</name>
<dbReference type="AlphaFoldDB" id="A0A975GFI7"/>
<protein>
    <submittedName>
        <fullName evidence="5">DUF86</fullName>
    </submittedName>
</protein>
<dbReference type="NCBIfam" id="NF047751">
    <property type="entry name" value="HepT_toxin"/>
    <property type="match status" value="1"/>
</dbReference>
<comment type="similarity">
    <text evidence="4">Belongs to the HepT RNase toxin family.</text>
</comment>
<organism evidence="5 6">
    <name type="scientific">Desulfonema limicola</name>
    <dbReference type="NCBI Taxonomy" id="45656"/>
    <lineage>
        <taxon>Bacteria</taxon>
        <taxon>Pseudomonadati</taxon>
        <taxon>Thermodesulfobacteriota</taxon>
        <taxon>Desulfobacteria</taxon>
        <taxon>Desulfobacterales</taxon>
        <taxon>Desulfococcaceae</taxon>
        <taxon>Desulfonema</taxon>
    </lineage>
</organism>
<dbReference type="KEGG" id="dli:dnl_14690"/>
<dbReference type="GO" id="GO:0016787">
    <property type="term" value="F:hydrolase activity"/>
    <property type="evidence" value="ECO:0007669"/>
    <property type="project" value="UniProtKB-KW"/>
</dbReference>
<sequence>MVDRNFVLRKISELEQYQTQIKEFSDISISQYSNDWKAQRIVERTLQVMIETCLDIAAHIISDEKYRTPENYADIFRVLYENKILGKSLLLSLGKMAKFRNYVVHHYDKIDPDIVVGILHKNMGDFEKFKNLIIRYLKK</sequence>
<dbReference type="EMBL" id="CP061799">
    <property type="protein sequence ID" value="QTA79214.1"/>
    <property type="molecule type" value="Genomic_DNA"/>
</dbReference>
<accession>A0A975GFI7</accession>
<evidence type="ECO:0000256" key="4">
    <source>
        <dbReference type="ARBA" id="ARBA00024207"/>
    </source>
</evidence>
<proteinExistence type="inferred from homology"/>
<dbReference type="Proteomes" id="UP000663720">
    <property type="component" value="Chromosome"/>
</dbReference>
<reference evidence="5" key="1">
    <citation type="journal article" date="2021" name="Microb. Physiol.">
        <title>Proteogenomic Insights into the Physiology of Marine, Sulfate-Reducing, Filamentous Desulfonema limicola and Desulfonema magnum.</title>
        <authorList>
            <person name="Schnaars V."/>
            <person name="Wohlbrand L."/>
            <person name="Scheve S."/>
            <person name="Hinrichs C."/>
            <person name="Reinhardt R."/>
            <person name="Rabus R."/>
        </authorList>
    </citation>
    <scope>NUCLEOTIDE SEQUENCE</scope>
    <source>
        <strain evidence="5">5ac10</strain>
    </source>
</reference>
<dbReference type="GO" id="GO:0004540">
    <property type="term" value="F:RNA nuclease activity"/>
    <property type="evidence" value="ECO:0007669"/>
    <property type="project" value="InterPro"/>
</dbReference>